<proteinExistence type="predicted"/>
<sequence>MALTLLHTAQTHCATFDALRDRIAPGLELRHMVRPEWLARSQGGVPADVAAEIASAAGQAEGPVLCTCTTIGPVAETVGALRVDWPMMQAAARLEGPILVAYALDSTRDVSLALLDRALEQEARHAEVRPLPLTQFWPLFEAGERMAFDASIAAGIREAVRRVPGLGCVVLAQVSMAGAAPLLGDLAVPVLSAPDLALRAAVEM</sequence>
<reference evidence="1 2" key="1">
    <citation type="submission" date="2016-11" db="EMBL/GenBank/DDBJ databases">
        <authorList>
            <person name="Jaros S."/>
            <person name="Januszkiewicz K."/>
            <person name="Wedrychowicz H."/>
        </authorList>
    </citation>
    <scope>NUCLEOTIDE SEQUENCE [LARGE SCALE GENOMIC DNA]</scope>
    <source>
        <strain evidence="1 2">DSM 29589</strain>
    </source>
</reference>
<gene>
    <name evidence="1" type="ORF">SAMN05444398_103192</name>
</gene>
<dbReference type="OrthoDB" id="978447at2"/>
<organism evidence="1 2">
    <name type="scientific">Roseovarius pacificus</name>
    <dbReference type="NCBI Taxonomy" id="337701"/>
    <lineage>
        <taxon>Bacteria</taxon>
        <taxon>Pseudomonadati</taxon>
        <taxon>Pseudomonadota</taxon>
        <taxon>Alphaproteobacteria</taxon>
        <taxon>Rhodobacterales</taxon>
        <taxon>Roseobacteraceae</taxon>
        <taxon>Roseovarius</taxon>
    </lineage>
</organism>
<evidence type="ECO:0008006" key="3">
    <source>
        <dbReference type="Google" id="ProtNLM"/>
    </source>
</evidence>
<name>A0A1M7BE00_9RHOB</name>
<accession>A0A1M7BE00</accession>
<evidence type="ECO:0000313" key="1">
    <source>
        <dbReference type="EMBL" id="SHL53177.1"/>
    </source>
</evidence>
<dbReference type="RefSeq" id="WP_073034239.1">
    <property type="nucleotide sequence ID" value="NZ_BMLR01000003.1"/>
</dbReference>
<protein>
    <recommendedName>
        <fullName evidence="3">Asp/Glu/hydantoin racemase</fullName>
    </recommendedName>
</protein>
<dbReference type="EMBL" id="FRBR01000003">
    <property type="protein sequence ID" value="SHL53177.1"/>
    <property type="molecule type" value="Genomic_DNA"/>
</dbReference>
<evidence type="ECO:0000313" key="2">
    <source>
        <dbReference type="Proteomes" id="UP000183974"/>
    </source>
</evidence>
<dbReference type="Proteomes" id="UP000183974">
    <property type="component" value="Unassembled WGS sequence"/>
</dbReference>
<keyword evidence="2" id="KW-1185">Reference proteome</keyword>
<dbReference type="STRING" id="337701.SAMN05444398_103192"/>
<dbReference type="AlphaFoldDB" id="A0A1M7BE00"/>